<evidence type="ECO:0000313" key="11">
    <source>
        <dbReference type="Proteomes" id="UP001223261"/>
    </source>
</evidence>
<evidence type="ECO:0000256" key="4">
    <source>
        <dbReference type="ARBA" id="ARBA00014472"/>
    </source>
</evidence>
<protein>
    <recommendedName>
        <fullName evidence="4">Probable branched-chain-amino-acid aminotransferase</fullName>
    </recommendedName>
</protein>
<keyword evidence="9" id="KW-0100">Branched-chain amino acid biosynthesis</keyword>
<evidence type="ECO:0000256" key="5">
    <source>
        <dbReference type="ARBA" id="ARBA00022576"/>
    </source>
</evidence>
<dbReference type="InterPro" id="IPR001544">
    <property type="entry name" value="Aminotrans_IV"/>
</dbReference>
<dbReference type="SUPFAM" id="SSF56752">
    <property type="entry name" value="D-aminoacid aminotransferase-like PLP-dependent enzymes"/>
    <property type="match status" value="1"/>
</dbReference>
<comment type="similarity">
    <text evidence="3">Belongs to the class-IV pyridoxal-phosphate-dependent aminotransferase family.</text>
</comment>
<dbReference type="GO" id="GO:0008652">
    <property type="term" value="P:amino acid biosynthetic process"/>
    <property type="evidence" value="ECO:0007669"/>
    <property type="project" value="UniProtKB-KW"/>
</dbReference>
<proteinExistence type="inferred from homology"/>
<dbReference type="Pfam" id="PF01063">
    <property type="entry name" value="Aminotran_4"/>
    <property type="match status" value="1"/>
</dbReference>
<evidence type="ECO:0000256" key="6">
    <source>
        <dbReference type="ARBA" id="ARBA00022605"/>
    </source>
</evidence>
<dbReference type="RefSeq" id="WP_064204079.1">
    <property type="nucleotide sequence ID" value="NZ_CP118848.1"/>
</dbReference>
<keyword evidence="5 10" id="KW-0032">Aminotransferase</keyword>
<organism evidence="10 11">
    <name type="scientific">Mammaliicoccus lentus</name>
    <name type="common">Staphylococcus lentus</name>
    <dbReference type="NCBI Taxonomy" id="42858"/>
    <lineage>
        <taxon>Bacteria</taxon>
        <taxon>Bacillati</taxon>
        <taxon>Bacillota</taxon>
        <taxon>Bacilli</taxon>
        <taxon>Bacillales</taxon>
        <taxon>Staphylococcaceae</taxon>
        <taxon>Mammaliicoccus</taxon>
    </lineage>
</organism>
<dbReference type="Proteomes" id="UP001223261">
    <property type="component" value="Chromosome"/>
</dbReference>
<dbReference type="PIRSF" id="PIRSF006468">
    <property type="entry name" value="BCAT1"/>
    <property type="match status" value="1"/>
</dbReference>
<dbReference type="Gene3D" id="3.20.10.10">
    <property type="entry name" value="D-amino Acid Aminotransferase, subunit A, domain 2"/>
    <property type="match status" value="1"/>
</dbReference>
<accession>A0AAX3W7F5</accession>
<dbReference type="PANTHER" id="PTHR11825:SF44">
    <property type="entry name" value="BRANCHED-CHAIN-AMINO-ACID AMINOTRANSFERASE"/>
    <property type="match status" value="1"/>
</dbReference>
<dbReference type="InterPro" id="IPR005786">
    <property type="entry name" value="B_amino_transII"/>
</dbReference>
<dbReference type="EMBL" id="CP118848">
    <property type="protein sequence ID" value="WHI61119.1"/>
    <property type="molecule type" value="Genomic_DNA"/>
</dbReference>
<evidence type="ECO:0000256" key="3">
    <source>
        <dbReference type="ARBA" id="ARBA00009320"/>
    </source>
</evidence>
<keyword evidence="6" id="KW-0028">Amino-acid biosynthesis</keyword>
<comment type="function">
    <text evidence="2">Acts on leucine, isoleucine and valine.</text>
</comment>
<evidence type="ECO:0000256" key="2">
    <source>
        <dbReference type="ARBA" id="ARBA00003109"/>
    </source>
</evidence>
<evidence type="ECO:0000256" key="7">
    <source>
        <dbReference type="ARBA" id="ARBA00022679"/>
    </source>
</evidence>
<keyword evidence="8" id="KW-0663">Pyridoxal phosphate</keyword>
<dbReference type="AlphaFoldDB" id="A0AAX3W7F5"/>
<dbReference type="GO" id="GO:0009082">
    <property type="term" value="P:branched-chain amino acid biosynthetic process"/>
    <property type="evidence" value="ECO:0007669"/>
    <property type="project" value="UniProtKB-KW"/>
</dbReference>
<evidence type="ECO:0000256" key="8">
    <source>
        <dbReference type="ARBA" id="ARBA00022898"/>
    </source>
</evidence>
<dbReference type="InterPro" id="IPR036038">
    <property type="entry name" value="Aminotransferase-like"/>
</dbReference>
<evidence type="ECO:0000256" key="9">
    <source>
        <dbReference type="ARBA" id="ARBA00023304"/>
    </source>
</evidence>
<keyword evidence="7 10" id="KW-0808">Transferase</keyword>
<evidence type="ECO:0000313" key="10">
    <source>
        <dbReference type="EMBL" id="WHI61119.1"/>
    </source>
</evidence>
<dbReference type="GO" id="GO:0004084">
    <property type="term" value="F:branched-chain-amino-acid transaminase activity"/>
    <property type="evidence" value="ECO:0007669"/>
    <property type="project" value="InterPro"/>
</dbReference>
<dbReference type="InterPro" id="IPR043132">
    <property type="entry name" value="BCAT-like_C"/>
</dbReference>
<reference evidence="10" key="1">
    <citation type="journal article" date="2023" name="Antibiotics">
        <title>Prevalence and Molecular Characterization of Methicillin-Resistant Staphylococci (MRS) and Mammaliicocci (MRM) in Dromedary Camels from Algeria: First Detection of SCCmec-mecC Hybrid in Methicillin-Resistant Mammaliicoccus lentus.</title>
        <authorList>
            <person name="Belhout C."/>
            <person name="Boyen F."/>
            <person name="Vereecke N."/>
            <person name="Theuns S."/>
            <person name="Taibi N."/>
            <person name="Stegger M."/>
            <person name="de la Fe-Rodriguez P.Y."/>
            <person name="Bouayad L."/>
            <person name="Elgroud R."/>
            <person name="Butaye P."/>
        </authorList>
    </citation>
    <scope>NUCLEOTIDE SEQUENCE</scope>
    <source>
        <strain evidence="10">7048</strain>
    </source>
</reference>
<sequence>MNDESNNKFSEYMINMSYHSDIGWSKPVIRPYAPITISPSAQCLHYGQTVFEDMIAFNDKNNFSIFKPYDHLNKFNHSLTRLEMPTIPVEPVINTLIQLLNVDSSININEENSIYIRPFMYATESKLGVSKSEEYNFNIIVSTIPKQSDQSLPNAISLYVEQELVKSIRGDAGYTQFGGSFASQFLAQKQAQEKGYDNVLWLDGIEKKYIEEVSNKNIFFVINNEIVTPKLNGSIKPGIMRQTIIKLANNLGYQVSEKEIAIEDIVLANDKGILSEAFCTDTLNAITPVNRISHLNNEIILNSNQKSRITQQLYKAYKDIQTGKAEDIFNWTLDVKQLNEVEA</sequence>
<name>A0AAX3W7F5_MAMLE</name>
<dbReference type="InterPro" id="IPR043131">
    <property type="entry name" value="BCAT-like_N"/>
</dbReference>
<dbReference type="Gene3D" id="3.30.470.10">
    <property type="match status" value="1"/>
</dbReference>
<comment type="cofactor">
    <cofactor evidence="1">
        <name>pyridoxal 5'-phosphate</name>
        <dbReference type="ChEBI" id="CHEBI:597326"/>
    </cofactor>
</comment>
<evidence type="ECO:0000256" key="1">
    <source>
        <dbReference type="ARBA" id="ARBA00001933"/>
    </source>
</evidence>
<dbReference type="NCBIfam" id="TIGR01123">
    <property type="entry name" value="ilvE_II"/>
    <property type="match status" value="1"/>
</dbReference>
<gene>
    <name evidence="10" type="primary">ilvE</name>
    <name evidence="10" type="ORF">PYH69_05675</name>
</gene>
<dbReference type="PANTHER" id="PTHR11825">
    <property type="entry name" value="SUBGROUP IIII AMINOTRANSFERASE"/>
    <property type="match status" value="1"/>
</dbReference>